<organism evidence="1 2">
    <name type="scientific">Ancylostoma ceylanicum</name>
    <dbReference type="NCBI Taxonomy" id="53326"/>
    <lineage>
        <taxon>Eukaryota</taxon>
        <taxon>Metazoa</taxon>
        <taxon>Ecdysozoa</taxon>
        <taxon>Nematoda</taxon>
        <taxon>Chromadorea</taxon>
        <taxon>Rhabditida</taxon>
        <taxon>Rhabditina</taxon>
        <taxon>Rhabditomorpha</taxon>
        <taxon>Strongyloidea</taxon>
        <taxon>Ancylostomatidae</taxon>
        <taxon>Ancylostomatinae</taxon>
        <taxon>Ancylostoma</taxon>
    </lineage>
</organism>
<accession>A0A016ST52</accession>
<proteinExistence type="predicted"/>
<sequence length="87" mass="9286">MSGTSIIGKQWGHRGLLLGPPWANLGTSEGKPEDFWWHIGGLFHLNVHALCAQMPALEPAQAILSDRSLGRGFIRATAGQTSPVGLV</sequence>
<keyword evidence="2" id="KW-1185">Reference proteome</keyword>
<dbReference type="AlphaFoldDB" id="A0A016ST52"/>
<evidence type="ECO:0000313" key="2">
    <source>
        <dbReference type="Proteomes" id="UP000024635"/>
    </source>
</evidence>
<dbReference type="EMBL" id="JARK01001515">
    <property type="protein sequence ID" value="EYB93740.1"/>
    <property type="molecule type" value="Genomic_DNA"/>
</dbReference>
<evidence type="ECO:0000313" key="1">
    <source>
        <dbReference type="EMBL" id="EYB93740.1"/>
    </source>
</evidence>
<comment type="caution">
    <text evidence="1">The sequence shown here is derived from an EMBL/GenBank/DDBJ whole genome shotgun (WGS) entry which is preliminary data.</text>
</comment>
<gene>
    <name evidence="1" type="primary">Acey_s0179.g723</name>
    <name evidence="1" type="ORF">Y032_0179g723</name>
</gene>
<dbReference type="Proteomes" id="UP000024635">
    <property type="component" value="Unassembled WGS sequence"/>
</dbReference>
<name>A0A016ST52_9BILA</name>
<protein>
    <submittedName>
        <fullName evidence="1">Uncharacterized protein</fullName>
    </submittedName>
</protein>
<reference evidence="2" key="1">
    <citation type="journal article" date="2015" name="Nat. Genet.">
        <title>The genome and transcriptome of the zoonotic hookworm Ancylostoma ceylanicum identify infection-specific gene families.</title>
        <authorList>
            <person name="Schwarz E.M."/>
            <person name="Hu Y."/>
            <person name="Antoshechkin I."/>
            <person name="Miller M.M."/>
            <person name="Sternberg P.W."/>
            <person name="Aroian R.V."/>
        </authorList>
    </citation>
    <scope>NUCLEOTIDE SEQUENCE</scope>
    <source>
        <strain evidence="2">HY135</strain>
    </source>
</reference>